<keyword evidence="2" id="KW-1185">Reference proteome</keyword>
<name>A0ACB5T3Z5_AMBMO</name>
<dbReference type="Proteomes" id="UP001165064">
    <property type="component" value="Unassembled WGS sequence"/>
</dbReference>
<evidence type="ECO:0000313" key="1">
    <source>
        <dbReference type="EMBL" id="GME81018.1"/>
    </source>
</evidence>
<accession>A0ACB5T3Z5</accession>
<gene>
    <name evidence="1" type="ORF">Amon02_000471500</name>
</gene>
<reference evidence="1" key="1">
    <citation type="submission" date="2023-04" db="EMBL/GenBank/DDBJ databases">
        <title>Ambrosiozyma monospora NBRC 10751.</title>
        <authorList>
            <person name="Ichikawa N."/>
            <person name="Sato H."/>
            <person name="Tonouchi N."/>
        </authorList>
    </citation>
    <scope>NUCLEOTIDE SEQUENCE</scope>
    <source>
        <strain evidence="1">NBRC 10751</strain>
    </source>
</reference>
<protein>
    <submittedName>
        <fullName evidence="1">Unnamed protein product</fullName>
    </submittedName>
</protein>
<dbReference type="EMBL" id="BSXS01003304">
    <property type="protein sequence ID" value="GME81018.1"/>
    <property type="molecule type" value="Genomic_DNA"/>
</dbReference>
<organism evidence="1 2">
    <name type="scientific">Ambrosiozyma monospora</name>
    <name type="common">Yeast</name>
    <name type="synonym">Endomycopsis monosporus</name>
    <dbReference type="NCBI Taxonomy" id="43982"/>
    <lineage>
        <taxon>Eukaryota</taxon>
        <taxon>Fungi</taxon>
        <taxon>Dikarya</taxon>
        <taxon>Ascomycota</taxon>
        <taxon>Saccharomycotina</taxon>
        <taxon>Pichiomycetes</taxon>
        <taxon>Pichiales</taxon>
        <taxon>Pichiaceae</taxon>
        <taxon>Ambrosiozyma</taxon>
    </lineage>
</organism>
<comment type="caution">
    <text evidence="1">The sequence shown here is derived from an EMBL/GenBank/DDBJ whole genome shotgun (WGS) entry which is preliminary data.</text>
</comment>
<evidence type="ECO:0000313" key="2">
    <source>
        <dbReference type="Proteomes" id="UP001165064"/>
    </source>
</evidence>
<sequence>MLNNLLQTKPKASTPTTEKTTTTTTASTPAAEIKAPAASETKPVETKSEPVKKVEEKKPELVKVEEKKPEPKAAETAKPVEEKKPVIAEAAPVKKEEVKSVAQETKKEVSEKVVESSKPPVETLVAVAPEEPKKAVETPAAAPEEPKKEAEAPAATEEAEQKVVEETKAVENTETEEKKTEAPATSSVPAPTPAPVPAAAESKPEESAEVTLSHLIATVNAATPVKDVFTFPYPEGSVPPDPKLQKSKRLKYDPKFLLQFQPKCVYKIDEEWGKKYAVKIVIPDMPKRSDTRGGDRGGFGGRSNSQYNRDPRNPSGPGGMSRTSTLRNSEYAGRSGSRGGSRKKMGQGREKSQRQNSRRPRGDGRDNRGERRERTHEGSRRGAPKEEEPPAPVAPLVKSATRWVPASRKQEKKEVKYAPDGVTVIYDEETLSSKVKSLLNKLTLERFDEITDELVALANQSKWETEGESLKTVIELTFAKACDEQFWSSMYAKFCLKLCKVIDPEVRVKSVEAQLQSHQDPSKVASSIVRRLLLTRCQFEFG</sequence>
<proteinExistence type="predicted"/>